<feature type="compositionally biased region" description="Basic and acidic residues" evidence="1">
    <location>
        <begin position="627"/>
        <end position="640"/>
    </location>
</feature>
<dbReference type="Proteomes" id="UP000221165">
    <property type="component" value="Unassembled WGS sequence"/>
</dbReference>
<feature type="compositionally biased region" description="Basic and acidic residues" evidence="1">
    <location>
        <begin position="709"/>
        <end position="728"/>
    </location>
</feature>
<feature type="region of interest" description="Disordered" evidence="1">
    <location>
        <begin position="627"/>
        <end position="656"/>
    </location>
</feature>
<feature type="compositionally biased region" description="Polar residues" evidence="1">
    <location>
        <begin position="116"/>
        <end position="130"/>
    </location>
</feature>
<dbReference type="GO" id="GO:0032259">
    <property type="term" value="P:methylation"/>
    <property type="evidence" value="ECO:0007669"/>
    <property type="project" value="UniProtKB-KW"/>
</dbReference>
<accession>A0A2C6K7B7</accession>
<dbReference type="GeneID" id="94432131"/>
<feature type="region of interest" description="Disordered" evidence="1">
    <location>
        <begin position="1052"/>
        <end position="1165"/>
    </location>
</feature>
<feature type="compositionally biased region" description="Polar residues" evidence="1">
    <location>
        <begin position="1093"/>
        <end position="1105"/>
    </location>
</feature>
<feature type="compositionally biased region" description="Polar residues" evidence="1">
    <location>
        <begin position="641"/>
        <end position="651"/>
    </location>
</feature>
<comment type="caution">
    <text evidence="2">The sequence shown here is derived from an EMBL/GenBank/DDBJ whole genome shotgun (WGS) entry which is preliminary data.</text>
</comment>
<dbReference type="VEuPathDB" id="ToxoDB:CSUI_008795"/>
<dbReference type="RefSeq" id="XP_067919101.1">
    <property type="nucleotide sequence ID" value="XM_068068920.1"/>
</dbReference>
<proteinExistence type="predicted"/>
<feature type="region of interest" description="Disordered" evidence="1">
    <location>
        <begin position="709"/>
        <end position="748"/>
    </location>
</feature>
<gene>
    <name evidence="2" type="ORF">CSUI_008795</name>
</gene>
<protein>
    <submittedName>
        <fullName evidence="2">Rna cap guanine-n2 methyltransferase</fullName>
    </submittedName>
</protein>
<dbReference type="EMBL" id="MIGC01005032">
    <property type="protein sequence ID" value="PHJ17380.1"/>
    <property type="molecule type" value="Genomic_DNA"/>
</dbReference>
<dbReference type="GO" id="GO:0008168">
    <property type="term" value="F:methyltransferase activity"/>
    <property type="evidence" value="ECO:0007669"/>
    <property type="project" value="UniProtKB-KW"/>
</dbReference>
<feature type="region of interest" description="Disordered" evidence="1">
    <location>
        <begin position="109"/>
        <end position="167"/>
    </location>
</feature>
<feature type="region of interest" description="Disordered" evidence="1">
    <location>
        <begin position="60"/>
        <end position="93"/>
    </location>
</feature>
<feature type="compositionally biased region" description="Basic and acidic residues" evidence="1">
    <location>
        <begin position="1057"/>
        <end position="1068"/>
    </location>
</feature>
<feature type="compositionally biased region" description="Polar residues" evidence="1">
    <location>
        <begin position="1155"/>
        <end position="1165"/>
    </location>
</feature>
<feature type="region of interest" description="Disordered" evidence="1">
    <location>
        <begin position="182"/>
        <end position="224"/>
    </location>
</feature>
<keyword evidence="2" id="KW-0489">Methyltransferase</keyword>
<feature type="region of interest" description="Disordered" evidence="1">
    <location>
        <begin position="950"/>
        <end position="981"/>
    </location>
</feature>
<evidence type="ECO:0000313" key="3">
    <source>
        <dbReference type="Proteomes" id="UP000221165"/>
    </source>
</evidence>
<sequence>MFDLLKIVARVTDDVALYLPRNTRLRDLQRMAAAFTVHRKRRRELSEQKTIKEQHCVQADKEAGEGYDEEGKQTAKKGGSRGGMHGGEIDPNPPSAVVLMHVNRTQFAIKARKLRPSTTLQSEGTGTETQMTRRTELQDRGAKQGGTYPEKGPHTGQREEGADTIPLKRALRRVVSCVVASEPSGGVGREGGHCCSPRKAGAVSASSKETGRERSTASEEEAVVAGVTGGTRGSEVTGGEANLRYEKRQEELCAAGGERQPHSRSCPLVACPRCHLLMSKYVTNRGTVQGKEAGRKGDREREGKDGGVDGEAAGPPCSELTVEMVDGTCEFNQCGYPLDPQNISSPALLPLSSPCWRWKIVAISVYLGGFARRLEEEWSLLSLSRSVHNSYSSALSGGSTVSSPFSRLSSPPLSSGYPLCLSGSPVSSVQNATATCLSESGTVQHRSCLQLVNSPHGPQASDQVGSLLLSLVRAALDLFGIPVSPRLSRTCGVPPNKSVVGKGHGTSANWIEMYKERLKGRDCGNDDAFFPCGRTRRQDCVEQQGSQQMPTVLRGSAACQPSPFGTPMTTLLGESLRQSPGEEGCWEAPSKAEFAGRHKTSSSSFSCLQANPGDCFSHRHDVDSCLADSRPEEQDSHTETGLRSWSPSAADTSPHGMLKEKNLQSLCCQPLFIPCGRVRPFDFLSRARALNLLPQAEDSSTVTYFHKETKSLKERSTKSADSRRDSGCSRDSAPSAGGTSTPPLKSPLPRERVHSLIYGIRVDPTGRGANKSDSRKCCKITESRAVKESNGWPCLCKRRDEEEHEQSCMASKSADGAANERAPEAREVAWSEAPMWWVMRALVRVTQTFLEGLLISHGGAQTRAVGAASPEQHIGATSTQETTRPEEANQVVVPKQSKRLKLSRQIQLESESEVATVPAVCVGGTYRQSTMNEGALVLEGQGECLQHIKPTSRGKTDQAERRQVKVQRVEPPSEGNGSGREVFANSEGGYTLAVFVRYACTGLLYAVLALVGEFHLTVQAVDTRQNLLLAHTPGHETTDGFLFEVSQAPAVSAVSQEHGEPGTRKAKENVAVGSRDQESSGLSSPSIVRGSFRRTNNNQPPTSDETLGRKQGVKPEVRGNQRKELSPEETECVAVEGGSAVRMNGGSGENKEACSPSSDARSNSS</sequence>
<dbReference type="AlphaFoldDB" id="A0A2C6K7B7"/>
<feature type="compositionally biased region" description="Basic and acidic residues" evidence="1">
    <location>
        <begin position="1113"/>
        <end position="1126"/>
    </location>
</feature>
<feature type="region of interest" description="Disordered" evidence="1">
    <location>
        <begin position="287"/>
        <end position="315"/>
    </location>
</feature>
<feature type="compositionally biased region" description="Basic and acidic residues" evidence="1">
    <location>
        <begin position="131"/>
        <end position="142"/>
    </location>
</feature>
<feature type="compositionally biased region" description="Basic and acidic residues" evidence="1">
    <location>
        <begin position="60"/>
        <end position="73"/>
    </location>
</feature>
<evidence type="ECO:0000313" key="2">
    <source>
        <dbReference type="EMBL" id="PHJ17380.1"/>
    </source>
</evidence>
<evidence type="ECO:0000256" key="1">
    <source>
        <dbReference type="SAM" id="MobiDB-lite"/>
    </source>
</evidence>
<keyword evidence="3" id="KW-1185">Reference proteome</keyword>
<name>A0A2C6K7B7_9APIC</name>
<keyword evidence="2" id="KW-0808">Transferase</keyword>
<organism evidence="2 3">
    <name type="scientific">Cystoisospora suis</name>
    <dbReference type="NCBI Taxonomy" id="483139"/>
    <lineage>
        <taxon>Eukaryota</taxon>
        <taxon>Sar</taxon>
        <taxon>Alveolata</taxon>
        <taxon>Apicomplexa</taxon>
        <taxon>Conoidasida</taxon>
        <taxon>Coccidia</taxon>
        <taxon>Eucoccidiorida</taxon>
        <taxon>Eimeriorina</taxon>
        <taxon>Sarcocystidae</taxon>
        <taxon>Cystoisospora</taxon>
    </lineage>
</organism>
<feature type="compositionally biased region" description="Basic and acidic residues" evidence="1">
    <location>
        <begin position="151"/>
        <end position="161"/>
    </location>
</feature>
<feature type="compositionally biased region" description="Basic and acidic residues" evidence="1">
    <location>
        <begin position="292"/>
        <end position="307"/>
    </location>
</feature>
<feature type="compositionally biased region" description="Basic and acidic residues" evidence="1">
    <location>
        <begin position="954"/>
        <end position="963"/>
    </location>
</feature>
<feature type="non-terminal residue" evidence="2">
    <location>
        <position position="1165"/>
    </location>
</feature>
<reference evidence="2 3" key="1">
    <citation type="journal article" date="2017" name="Int. J. Parasitol.">
        <title>The genome of the protozoan parasite Cystoisospora suis and a reverse vaccinology approach to identify vaccine candidates.</title>
        <authorList>
            <person name="Palmieri N."/>
            <person name="Shrestha A."/>
            <person name="Ruttkowski B."/>
            <person name="Beck T."/>
            <person name="Vogl C."/>
            <person name="Tomley F."/>
            <person name="Blake D.P."/>
            <person name="Joachim A."/>
        </authorList>
    </citation>
    <scope>NUCLEOTIDE SEQUENCE [LARGE SCALE GENOMIC DNA]</scope>
    <source>
        <strain evidence="2 3">Wien I</strain>
    </source>
</reference>